<dbReference type="AlphaFoldDB" id="A0A4P1RS95"/>
<gene>
    <name evidence="3" type="ORF">TanjilG_01755</name>
</gene>
<dbReference type="PANTHER" id="PTHR32285">
    <property type="entry name" value="PROTEIN TRICHOME BIREFRINGENCE-LIKE 9-RELATED"/>
    <property type="match status" value="1"/>
</dbReference>
<proteinExistence type="inferred from homology"/>
<evidence type="ECO:0000259" key="2">
    <source>
        <dbReference type="Pfam" id="PF13839"/>
    </source>
</evidence>
<sequence length="220" mass="25162">MFIGDSVSLNQWQSLVCMLHSDVPQLEIVEHGSDPITNYTFQDYGVSLVVFHSTYLVDIVEEPIGRVLKLDSLENGDMWKNIDILVFNTWLWWYRRGPKQPWDYIQIGANIFKDMDRMEAFQMGLTTWANWIDAEVDTTKTKVLFQGISPQHYNEGSSYEGSTLSLVGRNPVQDTVREMAIVGGTGVFRFAKGYAIAKSLWDISTSQHFVVEYDVTISFP</sequence>
<dbReference type="Gene3D" id="2.40.480.10">
    <property type="entry name" value="Allene oxide cyclase-like"/>
    <property type="match status" value="1"/>
</dbReference>
<dbReference type="EMBL" id="CM007362">
    <property type="protein sequence ID" value="OIW16890.1"/>
    <property type="molecule type" value="Genomic_DNA"/>
</dbReference>
<dbReference type="Pfam" id="PF13839">
    <property type="entry name" value="PC-Esterase"/>
    <property type="match status" value="1"/>
</dbReference>
<keyword evidence="4" id="KW-1185">Reference proteome</keyword>
<dbReference type="Proteomes" id="UP000188354">
    <property type="component" value="Chromosome LG02"/>
</dbReference>
<dbReference type="GO" id="GO:0048046">
    <property type="term" value="C:apoplast"/>
    <property type="evidence" value="ECO:0007669"/>
    <property type="project" value="UniProtKB-SubCell"/>
</dbReference>
<accession>A0A4P1RS95</accession>
<dbReference type="STRING" id="3871.A0A4P1RS95"/>
<name>A0A4P1RS95_LUPAN</name>
<organism evidence="3 4">
    <name type="scientific">Lupinus angustifolius</name>
    <name type="common">Narrow-leaved blue lupine</name>
    <dbReference type="NCBI Taxonomy" id="3871"/>
    <lineage>
        <taxon>Eukaryota</taxon>
        <taxon>Viridiplantae</taxon>
        <taxon>Streptophyta</taxon>
        <taxon>Embryophyta</taxon>
        <taxon>Tracheophyta</taxon>
        <taxon>Spermatophyta</taxon>
        <taxon>Magnoliopsida</taxon>
        <taxon>eudicotyledons</taxon>
        <taxon>Gunneridae</taxon>
        <taxon>Pentapetalae</taxon>
        <taxon>rosids</taxon>
        <taxon>fabids</taxon>
        <taxon>Fabales</taxon>
        <taxon>Fabaceae</taxon>
        <taxon>Papilionoideae</taxon>
        <taxon>50 kb inversion clade</taxon>
        <taxon>genistoids sensu lato</taxon>
        <taxon>core genistoids</taxon>
        <taxon>Genisteae</taxon>
        <taxon>Lupinus</taxon>
    </lineage>
</organism>
<dbReference type="InterPro" id="IPR026057">
    <property type="entry name" value="TBL_C"/>
</dbReference>
<dbReference type="PANTHER" id="PTHR32285:SF36">
    <property type="entry name" value="PROTEIN TRICHOME BIREFRINGENCE-LIKE 38"/>
    <property type="match status" value="1"/>
</dbReference>
<comment type="similarity">
    <text evidence="1">Belongs to the PC-esterase family. TBL subfamily.</text>
</comment>
<dbReference type="GO" id="GO:0016413">
    <property type="term" value="F:O-acetyltransferase activity"/>
    <property type="evidence" value="ECO:0007669"/>
    <property type="project" value="InterPro"/>
</dbReference>
<dbReference type="InterPro" id="IPR044859">
    <property type="entry name" value="Allene_oxi_cyc_Dirigent"/>
</dbReference>
<feature type="domain" description="Trichome birefringence-like C-terminal" evidence="2">
    <location>
        <begin position="1"/>
        <end position="162"/>
    </location>
</feature>
<evidence type="ECO:0000313" key="3">
    <source>
        <dbReference type="EMBL" id="OIW16890.1"/>
    </source>
</evidence>
<protein>
    <recommendedName>
        <fullName evidence="2">Trichome birefringence-like C-terminal domain-containing protein</fullName>
    </recommendedName>
</protein>
<dbReference type="Gramene" id="OIW16890">
    <property type="protein sequence ID" value="OIW16890"/>
    <property type="gene ID" value="TanjilG_01755"/>
</dbReference>
<dbReference type="GO" id="GO:0009699">
    <property type="term" value="P:phenylpropanoid biosynthetic process"/>
    <property type="evidence" value="ECO:0007669"/>
    <property type="project" value="UniProtKB-ARBA"/>
</dbReference>
<dbReference type="InterPro" id="IPR029962">
    <property type="entry name" value="TBL"/>
</dbReference>
<evidence type="ECO:0000313" key="4">
    <source>
        <dbReference type="Proteomes" id="UP000188354"/>
    </source>
</evidence>
<reference evidence="3 4" key="1">
    <citation type="journal article" date="2017" name="Plant Biotechnol. J.">
        <title>A comprehensive draft genome sequence for lupin (Lupinus angustifolius), an emerging health food: insights into plant-microbe interactions and legume evolution.</title>
        <authorList>
            <person name="Hane J.K."/>
            <person name="Ming Y."/>
            <person name="Kamphuis L.G."/>
            <person name="Nelson M.N."/>
            <person name="Garg G."/>
            <person name="Atkins C.A."/>
            <person name="Bayer P.E."/>
            <person name="Bravo A."/>
            <person name="Bringans S."/>
            <person name="Cannon S."/>
            <person name="Edwards D."/>
            <person name="Foley R."/>
            <person name="Gao L.L."/>
            <person name="Harrison M.J."/>
            <person name="Huang W."/>
            <person name="Hurgobin B."/>
            <person name="Li S."/>
            <person name="Liu C.W."/>
            <person name="McGrath A."/>
            <person name="Morahan G."/>
            <person name="Murray J."/>
            <person name="Weller J."/>
            <person name="Jian J."/>
            <person name="Singh K.B."/>
        </authorList>
    </citation>
    <scope>NUCLEOTIDE SEQUENCE [LARGE SCALE GENOMIC DNA]</scope>
    <source>
        <strain evidence="4">cv. Tanjil</strain>
        <tissue evidence="3">Whole plant</tissue>
    </source>
</reference>
<dbReference type="GO" id="GO:0005794">
    <property type="term" value="C:Golgi apparatus"/>
    <property type="evidence" value="ECO:0007669"/>
    <property type="project" value="TreeGrafter"/>
</dbReference>
<evidence type="ECO:0000256" key="1">
    <source>
        <dbReference type="ARBA" id="ARBA00007727"/>
    </source>
</evidence>